<feature type="domain" description="SUF system FeS cluster assembly SufBD core" evidence="2">
    <location>
        <begin position="58"/>
        <end position="228"/>
    </location>
</feature>
<accession>A0ABM6RRV7</accession>
<dbReference type="Pfam" id="PF01458">
    <property type="entry name" value="SUFBD_core"/>
    <property type="match status" value="1"/>
</dbReference>
<evidence type="ECO:0000256" key="1">
    <source>
        <dbReference type="ARBA" id="ARBA00043967"/>
    </source>
</evidence>
<gene>
    <name evidence="3" type="ORF">BXT84_09310</name>
</gene>
<reference evidence="3 4" key="1">
    <citation type="journal article" date="2019" name="Sci. Rep.">
        <title>Sulfobacillus thermotolerans: new insights into resistance and metabolic capacities of acidophilic chemolithotrophs.</title>
        <authorList>
            <person name="Panyushkina A.E."/>
            <person name="Babenko V.V."/>
            <person name="Nikitina A.S."/>
            <person name="Selezneva O.V."/>
            <person name="Tsaplina I.A."/>
            <person name="Letarova M.A."/>
            <person name="Kostryukova E.S."/>
            <person name="Letarov A.V."/>
        </authorList>
    </citation>
    <scope>NUCLEOTIDE SEQUENCE [LARGE SCALE GENOMIC DNA]</scope>
    <source>
        <strain evidence="3 4">Kr1</strain>
    </source>
</reference>
<dbReference type="PANTHER" id="PTHR30508">
    <property type="entry name" value="FES CLUSTER ASSEMBLY PROTEIN SUF"/>
    <property type="match status" value="1"/>
</dbReference>
<evidence type="ECO:0000313" key="4">
    <source>
        <dbReference type="Proteomes" id="UP000325292"/>
    </source>
</evidence>
<protein>
    <recommendedName>
        <fullName evidence="2">SUF system FeS cluster assembly SufBD core domain-containing protein</fullName>
    </recommendedName>
</protein>
<organism evidence="3 4">
    <name type="scientific">Sulfobacillus thermotolerans</name>
    <dbReference type="NCBI Taxonomy" id="338644"/>
    <lineage>
        <taxon>Bacteria</taxon>
        <taxon>Bacillati</taxon>
        <taxon>Bacillota</taxon>
        <taxon>Clostridia</taxon>
        <taxon>Eubacteriales</taxon>
        <taxon>Clostridiales Family XVII. Incertae Sedis</taxon>
        <taxon>Sulfobacillus</taxon>
    </lineage>
</organism>
<evidence type="ECO:0000259" key="2">
    <source>
        <dbReference type="Pfam" id="PF01458"/>
    </source>
</evidence>
<name>A0ABM6RRV7_9FIRM</name>
<dbReference type="SUPFAM" id="SSF101960">
    <property type="entry name" value="Stabilizer of iron transporter SufD"/>
    <property type="match status" value="1"/>
</dbReference>
<sequence length="291" mass="31873">MRTHPQLLHKLLGHILPLQESASSALNAVLFTGGMVLYVPPGVTCPVPVSYFRPQGHPGQIERHLIWLDRGAHAQFIEGRPSLDFAPSHLVHTEVLLGAKATFQYIAVKNWAHTVSTWVTKRVVCEAESQLTWVEGHFGGAKTYESTQIILQGTQASTRVITCAVAESDQHIIYRPTIYHLGSHTASSLSVHGFSKDGPMSIQGGIFLAPTATHARLERDVLSTGPQATATEENVWLTLPDVITGPLWTTSTPSLSWTAAKPLTQPFVDQLPLEFSIEAERLLRQKLGSEP</sequence>
<keyword evidence="4" id="KW-1185">Reference proteome</keyword>
<dbReference type="Proteomes" id="UP000325292">
    <property type="component" value="Chromosome"/>
</dbReference>
<dbReference type="EMBL" id="CP019454">
    <property type="protein sequence ID" value="AUW94127.1"/>
    <property type="molecule type" value="Genomic_DNA"/>
</dbReference>
<dbReference type="InterPro" id="IPR037284">
    <property type="entry name" value="SUF_FeS_clus_asmbl_SufBD_sf"/>
</dbReference>
<comment type="similarity">
    <text evidence="1">Belongs to the iron-sulfur cluster assembly SufBD family.</text>
</comment>
<dbReference type="InterPro" id="IPR055346">
    <property type="entry name" value="Fe-S_cluster_assembly_SufBD"/>
</dbReference>
<dbReference type="InterPro" id="IPR000825">
    <property type="entry name" value="SUF_FeS_clus_asmbl_SufBD_core"/>
</dbReference>
<proteinExistence type="inferred from homology"/>
<evidence type="ECO:0000313" key="3">
    <source>
        <dbReference type="EMBL" id="AUW94127.1"/>
    </source>
</evidence>
<dbReference type="PANTHER" id="PTHR30508:SF1">
    <property type="entry name" value="UPF0051 PROTEIN ABCI8, CHLOROPLASTIC-RELATED"/>
    <property type="match status" value="1"/>
</dbReference>